<gene>
    <name evidence="1" type="ORF">GGQ61_001471</name>
</gene>
<evidence type="ECO:0000313" key="2">
    <source>
        <dbReference type="Proteomes" id="UP000530564"/>
    </source>
</evidence>
<protein>
    <submittedName>
        <fullName evidence="1">Uncharacterized protein</fullName>
    </submittedName>
</protein>
<evidence type="ECO:0000313" key="1">
    <source>
        <dbReference type="EMBL" id="MBB3890754.1"/>
    </source>
</evidence>
<sequence length="43" mass="4392">MALTTDHDVGVSATFEVLADGTGDFVGDPLAQGLPDGDMLARD</sequence>
<accession>A0A839ZXH3</accession>
<organism evidence="1 2">
    <name type="scientific">Phenylobacterium haematophilum</name>
    <dbReference type="NCBI Taxonomy" id="98513"/>
    <lineage>
        <taxon>Bacteria</taxon>
        <taxon>Pseudomonadati</taxon>
        <taxon>Pseudomonadota</taxon>
        <taxon>Alphaproteobacteria</taxon>
        <taxon>Caulobacterales</taxon>
        <taxon>Caulobacteraceae</taxon>
        <taxon>Phenylobacterium</taxon>
    </lineage>
</organism>
<keyword evidence="2" id="KW-1185">Reference proteome</keyword>
<comment type="caution">
    <text evidence="1">The sequence shown here is derived from an EMBL/GenBank/DDBJ whole genome shotgun (WGS) entry which is preliminary data.</text>
</comment>
<dbReference type="Proteomes" id="UP000530564">
    <property type="component" value="Unassembled WGS sequence"/>
</dbReference>
<name>A0A839ZXH3_9CAUL</name>
<proteinExistence type="predicted"/>
<dbReference type="AlphaFoldDB" id="A0A839ZXH3"/>
<dbReference type="EMBL" id="JACIDK010000002">
    <property type="protein sequence ID" value="MBB3890754.1"/>
    <property type="molecule type" value="Genomic_DNA"/>
</dbReference>
<reference evidence="1 2" key="1">
    <citation type="submission" date="2020-08" db="EMBL/GenBank/DDBJ databases">
        <title>Genomic Encyclopedia of Type Strains, Phase IV (KMG-IV): sequencing the most valuable type-strain genomes for metagenomic binning, comparative biology and taxonomic classification.</title>
        <authorList>
            <person name="Goeker M."/>
        </authorList>
    </citation>
    <scope>NUCLEOTIDE SEQUENCE [LARGE SCALE GENOMIC DNA]</scope>
    <source>
        <strain evidence="1 2">DSM 21793</strain>
    </source>
</reference>